<sequence>MSPGRSEKKQHDRDGFAKRATHKSNSAQSGSGSGNLRPDKNRDASKYAQTMANRHGITKDKTKGADDDHRRARTMAGEGGVYDGAGHSSQRQDNMMLVPQTKGSGSLCRTLDTPAQAAEAMQTAQGDCGASHMFARFEPVRHSRIADAKAKKLEYDILMSADNARPRQHVLARLRAEKTTFPQEETTRRPQGENASTPATSNTKLCANCGEDGHLLAHCITAKDGAIRICFFCRDNSHLADECGRFHRLSLRDKVKLLVVDRGNMPALATKRPWWGYLYDLLEAGDSESVPDLTTFPWTVKYALDIFSGKEGKGVNVHQAVFDYSSDRSVLPKNNTFCGLEDVWDVLWQEEFRVRPRLLDEIKRQSTGSRQRPGVAGQSFLG</sequence>
<evidence type="ECO:0000259" key="3">
    <source>
        <dbReference type="PROSITE" id="PS50158"/>
    </source>
</evidence>
<reference evidence="4 5" key="1">
    <citation type="submission" date="2020-05" db="EMBL/GenBank/DDBJ databases">
        <title>Identification and distribution of gene clusters putatively required for synthesis of sphingolipid metabolism inhibitors in phylogenetically diverse species of the filamentous fungus Fusarium.</title>
        <authorList>
            <person name="Kim H.-S."/>
            <person name="Busman M."/>
            <person name="Brown D.W."/>
            <person name="Divon H."/>
            <person name="Uhlig S."/>
            <person name="Proctor R.H."/>
        </authorList>
    </citation>
    <scope>NUCLEOTIDE SEQUENCE [LARGE SCALE GENOMIC DNA]</scope>
    <source>
        <strain evidence="4 5">NRRL 25196</strain>
    </source>
</reference>
<evidence type="ECO:0000256" key="2">
    <source>
        <dbReference type="SAM" id="MobiDB-lite"/>
    </source>
</evidence>
<evidence type="ECO:0000313" key="5">
    <source>
        <dbReference type="Proteomes" id="UP000574317"/>
    </source>
</evidence>
<feature type="region of interest" description="Disordered" evidence="2">
    <location>
        <begin position="1"/>
        <end position="68"/>
    </location>
</feature>
<feature type="compositionally biased region" description="Basic and acidic residues" evidence="2">
    <location>
        <begin position="1"/>
        <end position="17"/>
    </location>
</feature>
<feature type="domain" description="CCHC-type" evidence="3">
    <location>
        <begin position="206"/>
        <end position="219"/>
    </location>
</feature>
<keyword evidence="5" id="KW-1185">Reference proteome</keyword>
<gene>
    <name evidence="4" type="ORF">FNAPI_11541</name>
</gene>
<dbReference type="PROSITE" id="PS50158">
    <property type="entry name" value="ZF_CCHC"/>
    <property type="match status" value="1"/>
</dbReference>
<organism evidence="4 5">
    <name type="scientific">Fusarium napiforme</name>
    <dbReference type="NCBI Taxonomy" id="42672"/>
    <lineage>
        <taxon>Eukaryota</taxon>
        <taxon>Fungi</taxon>
        <taxon>Dikarya</taxon>
        <taxon>Ascomycota</taxon>
        <taxon>Pezizomycotina</taxon>
        <taxon>Sordariomycetes</taxon>
        <taxon>Hypocreomycetidae</taxon>
        <taxon>Hypocreales</taxon>
        <taxon>Nectriaceae</taxon>
        <taxon>Fusarium</taxon>
        <taxon>Fusarium fujikuroi species complex</taxon>
    </lineage>
</organism>
<accession>A0A8H5IHN8</accession>
<dbReference type="Gene3D" id="4.10.60.10">
    <property type="entry name" value="Zinc finger, CCHC-type"/>
    <property type="match status" value="1"/>
</dbReference>
<comment type="caution">
    <text evidence="4">The sequence shown here is derived from an EMBL/GenBank/DDBJ whole genome shotgun (WGS) entry which is preliminary data.</text>
</comment>
<dbReference type="GO" id="GO:0003676">
    <property type="term" value="F:nucleic acid binding"/>
    <property type="evidence" value="ECO:0007669"/>
    <property type="project" value="InterPro"/>
</dbReference>
<feature type="compositionally biased region" description="Basic and acidic residues" evidence="2">
    <location>
        <begin position="57"/>
        <end position="68"/>
    </location>
</feature>
<keyword evidence="1" id="KW-0863">Zinc-finger</keyword>
<evidence type="ECO:0000313" key="4">
    <source>
        <dbReference type="EMBL" id="KAF5537034.1"/>
    </source>
</evidence>
<dbReference type="AlphaFoldDB" id="A0A8H5IHN8"/>
<name>A0A8H5IHN8_9HYPO</name>
<dbReference type="Proteomes" id="UP000574317">
    <property type="component" value="Unassembled WGS sequence"/>
</dbReference>
<keyword evidence="1" id="KW-0862">Zinc</keyword>
<protein>
    <recommendedName>
        <fullName evidence="3">CCHC-type domain-containing protein</fullName>
    </recommendedName>
</protein>
<proteinExistence type="predicted"/>
<dbReference type="InterPro" id="IPR036875">
    <property type="entry name" value="Znf_CCHC_sf"/>
</dbReference>
<feature type="region of interest" description="Disordered" evidence="2">
    <location>
        <begin position="177"/>
        <end position="199"/>
    </location>
</feature>
<dbReference type="GO" id="GO:0008270">
    <property type="term" value="F:zinc ion binding"/>
    <property type="evidence" value="ECO:0007669"/>
    <property type="project" value="UniProtKB-KW"/>
</dbReference>
<dbReference type="EMBL" id="JAAOAO010000550">
    <property type="protein sequence ID" value="KAF5537034.1"/>
    <property type="molecule type" value="Genomic_DNA"/>
</dbReference>
<dbReference type="SUPFAM" id="SSF57756">
    <property type="entry name" value="Retrovirus zinc finger-like domains"/>
    <property type="match status" value="1"/>
</dbReference>
<evidence type="ECO:0000256" key="1">
    <source>
        <dbReference type="PROSITE-ProRule" id="PRU00047"/>
    </source>
</evidence>
<keyword evidence="1" id="KW-0479">Metal-binding</keyword>
<dbReference type="InterPro" id="IPR001878">
    <property type="entry name" value="Znf_CCHC"/>
</dbReference>